<dbReference type="PANTHER" id="PTHR12560:SF0">
    <property type="entry name" value="LD18904P"/>
    <property type="match status" value="1"/>
</dbReference>
<evidence type="ECO:0000256" key="5">
    <source>
        <dbReference type="ARBA" id="ARBA00023136"/>
    </source>
</evidence>
<keyword evidence="9" id="KW-0012">Acyltransferase</keyword>
<keyword evidence="4 6" id="KW-1133">Transmembrane helix</keyword>
<name>A0A401KYR7_ASPAW</name>
<reference evidence="9 10" key="1">
    <citation type="submission" date="2016-09" db="EMBL/GenBank/DDBJ databases">
        <title>Aspergillus awamori IFM 58123T.</title>
        <authorList>
            <person name="Kusuya Y."/>
            <person name="Shimizu M."/>
            <person name="Takahashi H."/>
            <person name="Yaguchi T."/>
        </authorList>
    </citation>
    <scope>NUCLEOTIDE SEQUENCE [LARGE SCALE GENOMIC DNA]</scope>
    <source>
        <strain evidence="9 10">IFM 58123</strain>
    </source>
</reference>
<dbReference type="STRING" id="105351.A0A401KYR7"/>
<keyword evidence="5 6" id="KW-0472">Membrane</keyword>
<sequence length="450" mass="51971">MTPPATSVSADKLQSRELNATTKSFLQGVEQNSEGSLYALSHWLFQNQICTLLSAVNFYHFQRRHRNSRFFLPLARGFGKPALTSNQQTDASFNLIAYGGGGDDLLFLAFCIVLLTGLRASCIEYLLEPIARQWGVTKEKDVKRFAEQARLLCYYSIFWTLGLCIYSTSEYFLKPREMFTNWPTRELPGLAKTYILAQWAFWLQQLLVIHIEERRRETTKILLSRSADRYLRDNRKPRDFWSSSTNQEVLRKRGNDKAGGIWGHPFTEPIYKESGLNWDADRREIARILQGARPLPRTASRPPVSEAVYHSFWRYSDDQSIVHCGPPFNRVSGKDWKEMVLKIAAALGHPLPADSWKDQGIPEQFKASHAEKQLIAYFLDRHVFLSEDVTSDSRFDEEIKGLNCRIAMAAQSSTTPQFYHLQQRKRELELELFDKDDRLLGDGYHQELVE</sequence>
<feature type="domain" description="Single-strand DNA deaminase toxin A-like C-terminal" evidence="8">
    <location>
        <begin position="329"/>
        <end position="375"/>
    </location>
</feature>
<dbReference type="Pfam" id="PF03798">
    <property type="entry name" value="TRAM_LAG1_CLN8"/>
    <property type="match status" value="1"/>
</dbReference>
<feature type="transmembrane region" description="Helical" evidence="6">
    <location>
        <begin position="148"/>
        <end position="169"/>
    </location>
</feature>
<keyword evidence="9" id="KW-0808">Transferase</keyword>
<evidence type="ECO:0000256" key="1">
    <source>
        <dbReference type="ARBA" id="ARBA00004141"/>
    </source>
</evidence>
<dbReference type="PANTHER" id="PTHR12560">
    <property type="entry name" value="LONGEVITY ASSURANCE FACTOR 1 LAG1"/>
    <property type="match status" value="1"/>
</dbReference>
<dbReference type="InterPro" id="IPR016439">
    <property type="entry name" value="Lag1/Lac1-like"/>
</dbReference>
<dbReference type="Pfam" id="PF24120">
    <property type="entry name" value="SsdA_C"/>
    <property type="match status" value="1"/>
</dbReference>
<evidence type="ECO:0000256" key="2">
    <source>
        <dbReference type="ARBA" id="ARBA00009808"/>
    </source>
</evidence>
<protein>
    <submittedName>
        <fullName evidence="9">Sphingosine N-acyltransferase lag1</fullName>
    </submittedName>
</protein>
<evidence type="ECO:0000256" key="3">
    <source>
        <dbReference type="ARBA" id="ARBA00022692"/>
    </source>
</evidence>
<dbReference type="InterPro" id="IPR057517">
    <property type="entry name" value="SsdA-like_C"/>
</dbReference>
<organism evidence="9 10">
    <name type="scientific">Aspergillus awamori</name>
    <name type="common">Black koji mold</name>
    <dbReference type="NCBI Taxonomy" id="105351"/>
    <lineage>
        <taxon>Eukaryota</taxon>
        <taxon>Fungi</taxon>
        <taxon>Dikarya</taxon>
        <taxon>Ascomycota</taxon>
        <taxon>Pezizomycotina</taxon>
        <taxon>Eurotiomycetes</taxon>
        <taxon>Eurotiomycetidae</taxon>
        <taxon>Eurotiales</taxon>
        <taxon>Aspergillaceae</taxon>
        <taxon>Aspergillus</taxon>
    </lineage>
</organism>
<evidence type="ECO:0000256" key="4">
    <source>
        <dbReference type="ARBA" id="ARBA00022989"/>
    </source>
</evidence>
<feature type="transmembrane region" description="Helical" evidence="6">
    <location>
        <begin position="105"/>
        <end position="127"/>
    </location>
</feature>
<gene>
    <name evidence="9" type="ORF">AAWM_07266</name>
</gene>
<comment type="subcellular location">
    <subcellularLocation>
        <location evidence="1">Membrane</location>
        <topology evidence="1">Multi-pass membrane protein</topology>
    </subcellularLocation>
</comment>
<dbReference type="EMBL" id="BDHI01000017">
    <property type="protein sequence ID" value="GCB24381.1"/>
    <property type="molecule type" value="Genomic_DNA"/>
</dbReference>
<evidence type="ECO:0000259" key="7">
    <source>
        <dbReference type="Pfam" id="PF03798"/>
    </source>
</evidence>
<keyword evidence="10" id="KW-1185">Reference proteome</keyword>
<feature type="domain" description="TLC" evidence="7">
    <location>
        <begin position="144"/>
        <end position="218"/>
    </location>
</feature>
<comment type="similarity">
    <text evidence="2">Belongs to the sphingosine N-acyltransferase family.</text>
</comment>
<dbReference type="InterPro" id="IPR006634">
    <property type="entry name" value="TLC-dom"/>
</dbReference>
<dbReference type="GO" id="GO:0016020">
    <property type="term" value="C:membrane"/>
    <property type="evidence" value="ECO:0007669"/>
    <property type="project" value="UniProtKB-SubCell"/>
</dbReference>
<evidence type="ECO:0000259" key="8">
    <source>
        <dbReference type="Pfam" id="PF24120"/>
    </source>
</evidence>
<proteinExistence type="inferred from homology"/>
<dbReference type="AlphaFoldDB" id="A0A401KYR7"/>
<dbReference type="Proteomes" id="UP000286921">
    <property type="component" value="Unassembled WGS sequence"/>
</dbReference>
<evidence type="ECO:0000313" key="10">
    <source>
        <dbReference type="Proteomes" id="UP000286921"/>
    </source>
</evidence>
<dbReference type="GO" id="GO:0050291">
    <property type="term" value="F:sphingosine N-acyltransferase activity"/>
    <property type="evidence" value="ECO:0007669"/>
    <property type="project" value="InterPro"/>
</dbReference>
<comment type="caution">
    <text evidence="9">The sequence shown here is derived from an EMBL/GenBank/DDBJ whole genome shotgun (WGS) entry which is preliminary data.</text>
</comment>
<evidence type="ECO:0000313" key="9">
    <source>
        <dbReference type="EMBL" id="GCB24381.1"/>
    </source>
</evidence>
<dbReference type="GO" id="GO:0046513">
    <property type="term" value="P:ceramide biosynthetic process"/>
    <property type="evidence" value="ECO:0007669"/>
    <property type="project" value="InterPro"/>
</dbReference>
<evidence type="ECO:0000256" key="6">
    <source>
        <dbReference type="SAM" id="Phobius"/>
    </source>
</evidence>
<keyword evidence="3 6" id="KW-0812">Transmembrane</keyword>
<accession>A0A401KYR7</accession>